<protein>
    <submittedName>
        <fullName evidence="5">Helix-turn-helix domain-containing protein</fullName>
    </submittedName>
</protein>
<dbReference type="SUPFAM" id="SSF51306">
    <property type="entry name" value="LexA/Signal peptidase"/>
    <property type="match status" value="1"/>
</dbReference>
<dbReference type="SMART" id="SM00530">
    <property type="entry name" value="HTH_XRE"/>
    <property type="match status" value="1"/>
</dbReference>
<dbReference type="EMBL" id="CP060203">
    <property type="protein sequence ID" value="QNS40141.1"/>
    <property type="molecule type" value="Genomic_DNA"/>
</dbReference>
<evidence type="ECO:0000256" key="1">
    <source>
        <dbReference type="ARBA" id="ARBA00023015"/>
    </source>
</evidence>
<dbReference type="InterPro" id="IPR010982">
    <property type="entry name" value="Lambda_DNA-bd_dom_sf"/>
</dbReference>
<dbReference type="Proteomes" id="UP000516438">
    <property type="component" value="Chromosome"/>
</dbReference>
<gene>
    <name evidence="5" type="ORF">H0S70_06930</name>
</gene>
<evidence type="ECO:0000259" key="4">
    <source>
        <dbReference type="PROSITE" id="PS50943"/>
    </source>
</evidence>
<dbReference type="KEGG" id="cmaq:H0S70_06930"/>
<evidence type="ECO:0000256" key="3">
    <source>
        <dbReference type="ARBA" id="ARBA00023163"/>
    </source>
</evidence>
<name>A0A7H1DT33_9FLAO</name>
<dbReference type="PANTHER" id="PTHR40661">
    <property type="match status" value="1"/>
</dbReference>
<dbReference type="InterPro" id="IPR001387">
    <property type="entry name" value="Cro/C1-type_HTH"/>
</dbReference>
<organism evidence="5 6">
    <name type="scientific">Chryseobacterium manosquense</name>
    <dbReference type="NCBI Taxonomy" id="2754694"/>
    <lineage>
        <taxon>Bacteria</taxon>
        <taxon>Pseudomonadati</taxon>
        <taxon>Bacteroidota</taxon>
        <taxon>Flavobacteriia</taxon>
        <taxon>Flavobacteriales</taxon>
        <taxon>Weeksellaceae</taxon>
        <taxon>Chryseobacterium group</taxon>
        <taxon>Chryseobacterium</taxon>
    </lineage>
</organism>
<dbReference type="RefSeq" id="WP_188320266.1">
    <property type="nucleotide sequence ID" value="NZ_CP060203.1"/>
</dbReference>
<dbReference type="Gene3D" id="2.10.109.10">
    <property type="entry name" value="Umud Fragment, subunit A"/>
    <property type="match status" value="1"/>
</dbReference>
<dbReference type="PANTHER" id="PTHR40661:SF3">
    <property type="entry name" value="FELS-1 PROPHAGE TRANSCRIPTIONAL REGULATOR"/>
    <property type="match status" value="1"/>
</dbReference>
<dbReference type="InterPro" id="IPR036286">
    <property type="entry name" value="LexA/Signal_pep-like_sf"/>
</dbReference>
<dbReference type="Pfam" id="PF00717">
    <property type="entry name" value="Peptidase_S24"/>
    <property type="match status" value="1"/>
</dbReference>
<accession>A0A7H1DT33</accession>
<dbReference type="PROSITE" id="PS50943">
    <property type="entry name" value="HTH_CROC1"/>
    <property type="match status" value="1"/>
</dbReference>
<feature type="domain" description="HTH cro/C1-type" evidence="4">
    <location>
        <begin position="22"/>
        <end position="63"/>
    </location>
</feature>
<reference evidence="5 6" key="1">
    <citation type="submission" date="2020-07" db="EMBL/GenBank/DDBJ databases">
        <title>Complete genome and description of Chryseobacterium manosquense strain Marseille-Q2069 sp. nov.</title>
        <authorList>
            <person name="Boxberger M."/>
        </authorList>
    </citation>
    <scope>NUCLEOTIDE SEQUENCE [LARGE SCALE GENOMIC DNA]</scope>
    <source>
        <strain evidence="5 6">Marseille-Q2069</strain>
    </source>
</reference>
<dbReference type="InterPro" id="IPR015927">
    <property type="entry name" value="Peptidase_S24_S26A/B/C"/>
</dbReference>
<evidence type="ECO:0000313" key="6">
    <source>
        <dbReference type="Proteomes" id="UP000516438"/>
    </source>
</evidence>
<keyword evidence="6" id="KW-1185">Reference proteome</keyword>
<sequence length="255" mass="29023">MTNFQKIISDIVAKDPLRQIGVAEKLGVTDAYVSNFVTGTRKLSKKIALKLEEVYGLNSTEMLSIQKREEADQMVGLTDKKADALEQLKKVTNGKNIKPKSETIFHTLEAYVLPVKGRLGLGSTYYADSYFEDKLEKTTVSVTEKPTNANRIILAEFEGDSMTDGSHEQIPDGSWVILAERKRGEDWDANMEGKIMGFFDKDDNFTIKKVKKHDKHFKYVILEALNPDKSIEDNQDRELQIKNCWAIYDYINKLS</sequence>
<dbReference type="Pfam" id="PF01381">
    <property type="entry name" value="HTH_3"/>
    <property type="match status" value="1"/>
</dbReference>
<dbReference type="CDD" id="cd00093">
    <property type="entry name" value="HTH_XRE"/>
    <property type="match status" value="1"/>
</dbReference>
<dbReference type="SUPFAM" id="SSF47413">
    <property type="entry name" value="lambda repressor-like DNA-binding domains"/>
    <property type="match status" value="1"/>
</dbReference>
<evidence type="ECO:0000313" key="5">
    <source>
        <dbReference type="EMBL" id="QNS40141.1"/>
    </source>
</evidence>
<keyword evidence="2" id="KW-0238">DNA-binding</keyword>
<dbReference type="AlphaFoldDB" id="A0A7H1DT33"/>
<keyword evidence="3" id="KW-0804">Transcription</keyword>
<evidence type="ECO:0000256" key="2">
    <source>
        <dbReference type="ARBA" id="ARBA00023125"/>
    </source>
</evidence>
<keyword evidence="1" id="KW-0805">Transcription regulation</keyword>
<proteinExistence type="predicted"/>
<dbReference type="Gene3D" id="1.10.260.40">
    <property type="entry name" value="lambda repressor-like DNA-binding domains"/>
    <property type="match status" value="1"/>
</dbReference>
<dbReference type="GO" id="GO:0003677">
    <property type="term" value="F:DNA binding"/>
    <property type="evidence" value="ECO:0007669"/>
    <property type="project" value="UniProtKB-KW"/>
</dbReference>